<organism evidence="1 4">
    <name type="scientific">Streptomyces acidiscabies</name>
    <dbReference type="NCBI Taxonomy" id="42234"/>
    <lineage>
        <taxon>Bacteria</taxon>
        <taxon>Bacillati</taxon>
        <taxon>Actinomycetota</taxon>
        <taxon>Actinomycetes</taxon>
        <taxon>Kitasatosporales</taxon>
        <taxon>Streptomycetaceae</taxon>
        <taxon>Streptomyces</taxon>
    </lineage>
</organism>
<protein>
    <submittedName>
        <fullName evidence="1">Uncharacterized protein</fullName>
    </submittedName>
</protein>
<gene>
    <name evidence="1" type="ORF">PV399_21310</name>
    <name evidence="2" type="ORF">PV666_17530</name>
</gene>
<reference evidence="1 3" key="1">
    <citation type="journal article" date="2023" name="Microb. Genom.">
        <title>Mesoterricola silvestris gen. nov., sp. nov., Mesoterricola sediminis sp. nov., Geothrix oryzae sp. nov., Geothrix edaphica sp. nov., Geothrix rubra sp. nov., and Geothrix limicola sp. nov., six novel members of Acidobacteriota isolated from soils.</title>
        <authorList>
            <person name="Weisberg A.J."/>
            <person name="Pearce E."/>
            <person name="Kramer C.G."/>
            <person name="Chang J.H."/>
            <person name="Clarke C.R."/>
        </authorList>
    </citation>
    <scope>NUCLEOTIDE SEQUENCE</scope>
    <source>
        <strain evidence="2 3">NB05-1H</strain>
        <strain evidence="1">NRRL_B-16521</strain>
    </source>
</reference>
<evidence type="ECO:0000313" key="1">
    <source>
        <dbReference type="EMBL" id="MDX2962229.1"/>
    </source>
</evidence>
<name>A0AAP6BCN2_9ACTN</name>
<proteinExistence type="predicted"/>
<sequence length="117" mass="13045">MRHSIAHAFLAYLCTLITLLLPATGTRRKCCAPPAPEPVIPESPWSRPWTSPSKAEAAEILRRRAEAEAWANSEEAALQRERRRALVYAAAGLEYPYMYKGSPFGPEAFADVTGRMR</sequence>
<evidence type="ECO:0000313" key="3">
    <source>
        <dbReference type="Proteomes" id="UP001272987"/>
    </source>
</evidence>
<dbReference type="EMBL" id="JARAWC010000015">
    <property type="protein sequence ID" value="MDX2962229.1"/>
    <property type="molecule type" value="Genomic_DNA"/>
</dbReference>
<keyword evidence="3" id="KW-1185">Reference proteome</keyword>
<dbReference type="AlphaFoldDB" id="A0AAP6BCN2"/>
<dbReference type="GeneID" id="69804980"/>
<evidence type="ECO:0000313" key="2">
    <source>
        <dbReference type="EMBL" id="MDX3019681.1"/>
    </source>
</evidence>
<accession>A0AAP6BCN2</accession>
<dbReference type="Proteomes" id="UP001282288">
    <property type="component" value="Unassembled WGS sequence"/>
</dbReference>
<comment type="caution">
    <text evidence="1">The sequence shown here is derived from an EMBL/GenBank/DDBJ whole genome shotgun (WGS) entry which is preliminary data.</text>
</comment>
<evidence type="ECO:0000313" key="4">
    <source>
        <dbReference type="Proteomes" id="UP001282288"/>
    </source>
</evidence>
<dbReference type="EMBL" id="JARAWP010000010">
    <property type="protein sequence ID" value="MDX3019681.1"/>
    <property type="molecule type" value="Genomic_DNA"/>
</dbReference>
<dbReference type="RefSeq" id="WP_010352300.1">
    <property type="nucleotide sequence ID" value="NZ_BCMK01000113.1"/>
</dbReference>
<dbReference type="Proteomes" id="UP001272987">
    <property type="component" value="Unassembled WGS sequence"/>
</dbReference>